<name>A0AAV6GV08_9TELE</name>
<keyword evidence="1" id="KW-0732">Signal</keyword>
<accession>A0AAV6GV08</accession>
<evidence type="ECO:0000313" key="2">
    <source>
        <dbReference type="EMBL" id="KAG5277651.1"/>
    </source>
</evidence>
<reference evidence="2" key="1">
    <citation type="submission" date="2020-10" db="EMBL/GenBank/DDBJ databases">
        <title>Chromosome-scale genome assembly of the Allis shad, Alosa alosa.</title>
        <authorList>
            <person name="Margot Z."/>
            <person name="Christophe K."/>
            <person name="Cabau C."/>
            <person name="Louis A."/>
            <person name="Berthelot C."/>
            <person name="Parey E."/>
            <person name="Roest Crollius H."/>
            <person name="Montfort J."/>
            <person name="Robinson-Rechavi M."/>
            <person name="Bucao C."/>
            <person name="Bouchez O."/>
            <person name="Gislard M."/>
            <person name="Lluch J."/>
            <person name="Milhes M."/>
            <person name="Lampietro C."/>
            <person name="Lopez Roques C."/>
            <person name="Donnadieu C."/>
            <person name="Braasch I."/>
            <person name="Desvignes T."/>
            <person name="Postlethwait J."/>
            <person name="Bobe J."/>
            <person name="Guiguen Y."/>
        </authorList>
    </citation>
    <scope>NUCLEOTIDE SEQUENCE</scope>
    <source>
        <strain evidence="2">M-15738</strain>
        <tissue evidence="2">Blood</tissue>
    </source>
</reference>
<sequence length="185" mass="19401">MMGEAAVLRVRLLCVCVCVCACVCASLAAQRPAALQVAVILGQSRPASSSSSSSSSSWETELMTRAGRVAGGDGRVEAQVSAVRLNRTDPRSVLSGLCEVMGRQPLHGLVFGDDGDQEALAQLLDFVSAHTLMPILGIHGGSAMTMAQKTSMGAVAASALHKGDFDPCMRYGFRKCLLMKYLAPP</sequence>
<dbReference type="Proteomes" id="UP000823561">
    <property type="component" value="Chromosome 7"/>
</dbReference>
<evidence type="ECO:0000256" key="1">
    <source>
        <dbReference type="SAM" id="SignalP"/>
    </source>
</evidence>
<proteinExistence type="predicted"/>
<evidence type="ECO:0000313" key="3">
    <source>
        <dbReference type="Proteomes" id="UP000823561"/>
    </source>
</evidence>
<comment type="caution">
    <text evidence="2">The sequence shown here is derived from an EMBL/GenBank/DDBJ whole genome shotgun (WGS) entry which is preliminary data.</text>
</comment>
<organism evidence="2 3">
    <name type="scientific">Alosa alosa</name>
    <name type="common">allis shad</name>
    <dbReference type="NCBI Taxonomy" id="278164"/>
    <lineage>
        <taxon>Eukaryota</taxon>
        <taxon>Metazoa</taxon>
        <taxon>Chordata</taxon>
        <taxon>Craniata</taxon>
        <taxon>Vertebrata</taxon>
        <taxon>Euteleostomi</taxon>
        <taxon>Actinopterygii</taxon>
        <taxon>Neopterygii</taxon>
        <taxon>Teleostei</taxon>
        <taxon>Clupei</taxon>
        <taxon>Clupeiformes</taxon>
        <taxon>Clupeoidei</taxon>
        <taxon>Clupeidae</taxon>
        <taxon>Alosa</taxon>
    </lineage>
</organism>
<feature type="chain" id="PRO_5043966744" evidence="1">
    <location>
        <begin position="29"/>
        <end position="185"/>
    </location>
</feature>
<gene>
    <name evidence="2" type="ORF">AALO_G00089830</name>
</gene>
<protein>
    <submittedName>
        <fullName evidence="2">Uncharacterized protein</fullName>
    </submittedName>
</protein>
<dbReference type="EMBL" id="JADWDJ010000007">
    <property type="protein sequence ID" value="KAG5277651.1"/>
    <property type="molecule type" value="Genomic_DNA"/>
</dbReference>
<dbReference type="AlphaFoldDB" id="A0AAV6GV08"/>
<dbReference type="Gene3D" id="3.40.50.2300">
    <property type="match status" value="1"/>
</dbReference>
<feature type="signal peptide" evidence="1">
    <location>
        <begin position="1"/>
        <end position="28"/>
    </location>
</feature>
<keyword evidence="3" id="KW-1185">Reference proteome</keyword>